<dbReference type="EC" id="3.1.3.27" evidence="1"/>
<keyword evidence="1" id="KW-0443">Lipid metabolism</keyword>
<feature type="transmembrane region" description="Helical" evidence="2">
    <location>
        <begin position="43"/>
        <end position="61"/>
    </location>
</feature>
<dbReference type="EMBL" id="CP008941">
    <property type="protein sequence ID" value="AIK96099.1"/>
    <property type="molecule type" value="Genomic_DNA"/>
</dbReference>
<dbReference type="PANTHER" id="PTHR36305:SF1">
    <property type="entry name" value="PHOSPHATIDYLGLYCEROPHOSPHATASE A"/>
    <property type="match status" value="1"/>
</dbReference>
<dbReference type="GO" id="GO:0005886">
    <property type="term" value="C:plasma membrane"/>
    <property type="evidence" value="ECO:0007669"/>
    <property type="project" value="UniProtKB-SubCell"/>
</dbReference>
<dbReference type="UniPathway" id="UPA00084">
    <property type="reaction ID" value="UER00504"/>
</dbReference>
<dbReference type="PANTHER" id="PTHR36305">
    <property type="entry name" value="PHOSPHATIDYLGLYCEROPHOSPHATASE A"/>
    <property type="match status" value="1"/>
</dbReference>
<feature type="transmembrane region" description="Helical" evidence="2">
    <location>
        <begin position="100"/>
        <end position="121"/>
    </location>
</feature>
<feature type="transmembrane region" description="Helical" evidence="2">
    <location>
        <begin position="73"/>
        <end position="93"/>
    </location>
</feature>
<comment type="catalytic activity">
    <reaction evidence="1">
        <text>a 1,2-diacyl-sn-glycero-3-phospho-(1'-sn-glycero-3'-phosphate) + H2O = a 1,2-diacyl-sn-glycero-3-phospho-(1'-sn-glycerol) + phosphate</text>
        <dbReference type="Rhea" id="RHEA:33751"/>
        <dbReference type="ChEBI" id="CHEBI:15377"/>
        <dbReference type="ChEBI" id="CHEBI:43474"/>
        <dbReference type="ChEBI" id="CHEBI:60110"/>
        <dbReference type="ChEBI" id="CHEBI:64716"/>
        <dbReference type="EC" id="3.1.3.27"/>
    </reaction>
</comment>
<dbReference type="GO" id="GO:0046872">
    <property type="term" value="F:metal ion binding"/>
    <property type="evidence" value="ECO:0007669"/>
    <property type="project" value="UniProtKB-KW"/>
</dbReference>
<gene>
    <name evidence="4" type="ORF">ID47_04105</name>
</gene>
<comment type="subcellular location">
    <subcellularLocation>
        <location evidence="1">Cell inner membrane</location>
        <topology evidence="1">Multi-pass membrane protein</topology>
    </subcellularLocation>
</comment>
<feature type="domain" description="YutG/PgpA" evidence="3">
    <location>
        <begin position="6"/>
        <end position="164"/>
    </location>
</feature>
<dbReference type="InterPro" id="IPR026037">
    <property type="entry name" value="PgpA"/>
</dbReference>
<dbReference type="InterPro" id="IPR036681">
    <property type="entry name" value="PgpA-like_sf"/>
</dbReference>
<sequence>MLMIKFIASGFYSGYLPKAPGTWGTIVAIPLCLLLLPYGLKTLWIATLVCFLIGWYCSHVLTLDPTADPDPSYIVIDEIAGLMLTLVFSLFLLKIEPAVLLSTSVFSLKIWVSVFIAFRIFDICKPFPIYKIDEYLASTTAWRGFGVMIDDILAAIPAAALVWGLLTFIF</sequence>
<dbReference type="InterPro" id="IPR007686">
    <property type="entry name" value="YutG/PgpA"/>
</dbReference>
<feature type="transmembrane region" description="Helical" evidence="2">
    <location>
        <begin position="141"/>
        <end position="166"/>
    </location>
</feature>
<feature type="transmembrane region" description="Helical" evidence="2">
    <location>
        <begin position="20"/>
        <end position="36"/>
    </location>
</feature>
<dbReference type="SUPFAM" id="SSF101307">
    <property type="entry name" value="YutG-like"/>
    <property type="match status" value="1"/>
</dbReference>
<keyword evidence="1" id="KW-0479">Metal-binding</keyword>
<protein>
    <recommendedName>
        <fullName evidence="1">Phosphatidylglycerophosphatase A</fullName>
        <ecNumber evidence="1">3.1.3.27</ecNumber>
    </recommendedName>
    <alternativeName>
        <fullName evidence="1">Phosphatidylglycerolphosphate phosphatase A</fullName>
    </alternativeName>
</protein>
<comment type="pathway">
    <text evidence="1">Phospholipid metabolism; phosphatidylglycerol biosynthesis; phosphatidylglycerol from CDP-diacylglycerol: step 2/2.</text>
</comment>
<dbReference type="HOGENOM" id="CLU_103734_0_1_5"/>
<evidence type="ECO:0000313" key="5">
    <source>
        <dbReference type="Proteomes" id="UP000028926"/>
    </source>
</evidence>
<keyword evidence="1" id="KW-0595">Phospholipid degradation</keyword>
<keyword evidence="1" id="KW-0442">Lipid degradation</keyword>
<keyword evidence="1 2" id="KW-0472">Membrane</keyword>
<keyword evidence="1 2" id="KW-0812">Transmembrane</keyword>
<evidence type="ECO:0000256" key="1">
    <source>
        <dbReference type="PIRNR" id="PIRNR006162"/>
    </source>
</evidence>
<dbReference type="CDD" id="cd06971">
    <property type="entry name" value="PgpA"/>
    <property type="match status" value="1"/>
</dbReference>
<keyword evidence="1" id="KW-0460">Magnesium</keyword>
<comment type="cofactor">
    <cofactor evidence="1">
        <name>Mg(2+)</name>
        <dbReference type="ChEBI" id="CHEBI:18420"/>
    </cofactor>
</comment>
<keyword evidence="1" id="KW-1208">Phospholipid metabolism</keyword>
<dbReference type="GO" id="GO:0009395">
    <property type="term" value="P:phospholipid catabolic process"/>
    <property type="evidence" value="ECO:0007669"/>
    <property type="project" value="UniProtKB-KW"/>
</dbReference>
<reference evidence="4 5" key="1">
    <citation type="submission" date="2014-07" db="EMBL/GenBank/DDBJ databases">
        <title>Comparative genomic insights into amoeba endosymbionts belonging to the families of Holosporaceae and Candidatus Midichloriaceae within Rickettsiales.</title>
        <authorList>
            <person name="Wang Z."/>
            <person name="Wu M."/>
        </authorList>
    </citation>
    <scope>NUCLEOTIDE SEQUENCE [LARGE SCALE GENOMIC DNA]</scope>
    <source>
        <strain evidence="4">PRA3</strain>
    </source>
</reference>
<comment type="function">
    <text evidence="1">Lipid phosphatase which dephosphorylates phosphatidylglycerophosphate (PGP) to phosphatidylglycerol (PG).</text>
</comment>
<keyword evidence="5" id="KW-1185">Reference proteome</keyword>
<keyword evidence="1" id="KW-1003">Cell membrane</keyword>
<dbReference type="eggNOG" id="COG1267">
    <property type="taxonomic scope" value="Bacteria"/>
</dbReference>
<keyword evidence="2" id="KW-1133">Transmembrane helix</keyword>
<keyword evidence="1" id="KW-0378">Hydrolase</keyword>
<dbReference type="AlphaFoldDB" id="A0A077AVM6"/>
<dbReference type="Pfam" id="PF04608">
    <property type="entry name" value="PgpA"/>
    <property type="match status" value="1"/>
</dbReference>
<dbReference type="Proteomes" id="UP000028926">
    <property type="component" value="Chromosome"/>
</dbReference>
<name>A0A077AVM6_9PROT</name>
<dbReference type="KEGG" id="paca:ID47_04105"/>
<dbReference type="PIRSF" id="PIRSF006162">
    <property type="entry name" value="PgpA"/>
    <property type="match status" value="1"/>
</dbReference>
<organism evidence="4 5">
    <name type="scientific">Candidatus Odyssella acanthamoebae</name>
    <dbReference type="NCBI Taxonomy" id="91604"/>
    <lineage>
        <taxon>Bacteria</taxon>
        <taxon>Pseudomonadati</taxon>
        <taxon>Pseudomonadota</taxon>
        <taxon>Alphaproteobacteria</taxon>
        <taxon>Holosporales</taxon>
        <taxon>Candidatus Paracaedibacteraceae</taxon>
        <taxon>Candidatus Odyssella</taxon>
    </lineage>
</organism>
<evidence type="ECO:0000259" key="3">
    <source>
        <dbReference type="Pfam" id="PF04608"/>
    </source>
</evidence>
<accession>A0A077AVM6</accession>
<dbReference type="GO" id="GO:0008962">
    <property type="term" value="F:phosphatidylglycerophosphatase activity"/>
    <property type="evidence" value="ECO:0007669"/>
    <property type="project" value="UniProtKB-EC"/>
</dbReference>
<keyword evidence="1" id="KW-0997">Cell inner membrane</keyword>
<dbReference type="STRING" id="91604.ID47_04105"/>
<evidence type="ECO:0000313" key="4">
    <source>
        <dbReference type="EMBL" id="AIK96099.1"/>
    </source>
</evidence>
<dbReference type="GO" id="GO:0006655">
    <property type="term" value="P:phosphatidylglycerol biosynthetic process"/>
    <property type="evidence" value="ECO:0007669"/>
    <property type="project" value="UniProtKB-UniPathway"/>
</dbReference>
<proteinExistence type="predicted"/>
<evidence type="ECO:0000256" key="2">
    <source>
        <dbReference type="SAM" id="Phobius"/>
    </source>
</evidence>